<comment type="caution">
    <text evidence="7">The sequence shown here is derived from an EMBL/GenBank/DDBJ whole genome shotgun (WGS) entry which is preliminary data.</text>
</comment>
<dbReference type="AlphaFoldDB" id="A0A3L6DCX6"/>
<feature type="transmembrane region" description="Helical" evidence="3">
    <location>
        <begin position="6"/>
        <end position="25"/>
    </location>
</feature>
<accession>A0A3L6DCX6</accession>
<evidence type="ECO:0000259" key="4">
    <source>
        <dbReference type="Pfam" id="PF12776"/>
    </source>
</evidence>
<feature type="region of interest" description="Disordered" evidence="2">
    <location>
        <begin position="332"/>
        <end position="380"/>
    </location>
</feature>
<keyword evidence="3" id="KW-1133">Transmembrane helix</keyword>
<dbReference type="ExpressionAtlas" id="A0A3L6DCX6">
    <property type="expression patterns" value="baseline"/>
</dbReference>
<dbReference type="Proteomes" id="UP000251960">
    <property type="component" value="Chromosome 9"/>
</dbReference>
<dbReference type="InterPro" id="IPR024752">
    <property type="entry name" value="Myb/SANT-like_dom"/>
</dbReference>
<name>A0A3L6DCX6_MAIZE</name>
<evidence type="ECO:0000256" key="1">
    <source>
        <dbReference type="SAM" id="Coils"/>
    </source>
</evidence>
<keyword evidence="3" id="KW-0472">Membrane</keyword>
<feature type="compositionally biased region" description="Basic residues" evidence="2">
    <location>
        <begin position="361"/>
        <end position="372"/>
    </location>
</feature>
<dbReference type="EMBL" id="NCVQ01000010">
    <property type="protein sequence ID" value="PWZ05963.1"/>
    <property type="molecule type" value="Genomic_DNA"/>
</dbReference>
<organism evidence="7">
    <name type="scientific">Zea mays</name>
    <name type="common">Maize</name>
    <dbReference type="NCBI Taxonomy" id="4577"/>
    <lineage>
        <taxon>Eukaryota</taxon>
        <taxon>Viridiplantae</taxon>
        <taxon>Streptophyta</taxon>
        <taxon>Embryophyta</taxon>
        <taxon>Tracheophyta</taxon>
        <taxon>Spermatophyta</taxon>
        <taxon>Magnoliopsida</taxon>
        <taxon>Liliopsida</taxon>
        <taxon>Poales</taxon>
        <taxon>Poaceae</taxon>
        <taxon>PACMAD clade</taxon>
        <taxon>Panicoideae</taxon>
        <taxon>Andropogonodae</taxon>
        <taxon>Andropogoneae</taxon>
        <taxon>Tripsacinae</taxon>
        <taxon>Zea</taxon>
    </lineage>
</organism>
<keyword evidence="1" id="KW-0175">Coiled coil</keyword>
<feature type="coiled-coil region" evidence="1">
    <location>
        <begin position="29"/>
        <end position="56"/>
    </location>
</feature>
<feature type="domain" description="DUF8040" evidence="6">
    <location>
        <begin position="45"/>
        <end position="132"/>
    </location>
</feature>
<sequence>MAFRGILSSLLVTYYYVWLLMGLAYRRKCLRIERRLRNRERRMENLNELIRESDRKCISELRMDRRTFFILCEMLRDVGGLKATRNMTLEEIVAHFLYTLAHHLKNRTIGRFFFRSGETVSRQFNLCLLAVLKLQHLLLKTPEPIPENSTDNTWKNFKNCLGALDGTAIKGSIAVRGRGKNKRKWIPVEDDELIKALVDVSLDPRWRSDGSFKNGYTSVLEARLAEKLPDSKISATPHIESRLRYFKTKYSALEQMLNKSGFTWDPTKKMIQCEKQQYETHCKNNPDAKGLYGVSFPYYDELSMVYSKDMATGEGAEDMTDAVQNLEEELVRVNANDEEDGEDMTSVETPRRSVDSTSSSSKKRKKEWKGKKTSSSDPLLDVFNEVSGDLKVATMSIGKMAQAMDREASNQEKARDEDPQQKLREKAINEVRRLEFTGSEVIKAAGVFVRMPDQMGMLFALPEPLRREYIVDMLRGN</sequence>
<dbReference type="PANTHER" id="PTHR46250">
    <property type="entry name" value="MYB/SANT-LIKE DNA-BINDING DOMAIN PROTEIN-RELATED"/>
    <property type="match status" value="1"/>
</dbReference>
<gene>
    <name evidence="7" type="ORF">Zm00014a_017500</name>
</gene>
<evidence type="ECO:0000256" key="3">
    <source>
        <dbReference type="SAM" id="Phobius"/>
    </source>
</evidence>
<dbReference type="Pfam" id="PF23950">
    <property type="entry name" value="MLLE_2"/>
    <property type="match status" value="1"/>
</dbReference>
<feature type="domain" description="MLLE-like" evidence="5">
    <location>
        <begin position="419"/>
        <end position="476"/>
    </location>
</feature>
<reference evidence="7" key="1">
    <citation type="journal article" date="2018" name="Nat. Genet.">
        <title>Extensive intraspecific gene order and gene structural variations between Mo17 and other maize genomes.</title>
        <authorList>
            <person name="Sun S."/>
            <person name="Zhou Y."/>
            <person name="Chen J."/>
            <person name="Shi J."/>
            <person name="Zhao H."/>
            <person name="Zhao H."/>
            <person name="Song W."/>
            <person name="Zhang M."/>
            <person name="Cui Y."/>
            <person name="Dong X."/>
            <person name="Liu H."/>
            <person name="Ma X."/>
            <person name="Jiao Y."/>
            <person name="Wang B."/>
            <person name="Wei X."/>
            <person name="Stein J.C."/>
            <person name="Glaubitz J.C."/>
            <person name="Lu F."/>
            <person name="Yu G."/>
            <person name="Liang C."/>
            <person name="Fengler K."/>
            <person name="Li B."/>
            <person name="Rafalski A."/>
            <person name="Schnable P.S."/>
            <person name="Ware D.H."/>
            <person name="Buckler E.S."/>
            <person name="Lai J."/>
        </authorList>
    </citation>
    <scope>NUCLEOTIDE SEQUENCE [LARGE SCALE GENOMIC DNA]</scope>
    <source>
        <tissue evidence="7">Seedling</tissue>
    </source>
</reference>
<dbReference type="Pfam" id="PF12776">
    <property type="entry name" value="Myb_DNA-bind_3"/>
    <property type="match status" value="1"/>
</dbReference>
<dbReference type="Pfam" id="PF26138">
    <property type="entry name" value="DUF8040"/>
    <property type="match status" value="1"/>
</dbReference>
<evidence type="ECO:0000313" key="7">
    <source>
        <dbReference type="EMBL" id="PWZ05963.1"/>
    </source>
</evidence>
<proteinExistence type="predicted"/>
<feature type="domain" description="Myb/SANT-like" evidence="4">
    <location>
        <begin position="184"/>
        <end position="278"/>
    </location>
</feature>
<feature type="compositionally biased region" description="Acidic residues" evidence="2">
    <location>
        <begin position="336"/>
        <end position="345"/>
    </location>
</feature>
<dbReference type="InterPro" id="IPR058353">
    <property type="entry name" value="DUF8040"/>
</dbReference>
<evidence type="ECO:0000259" key="6">
    <source>
        <dbReference type="Pfam" id="PF26138"/>
    </source>
</evidence>
<dbReference type="PANTHER" id="PTHR46250:SF15">
    <property type="entry name" value="OS01G0523800 PROTEIN"/>
    <property type="match status" value="1"/>
</dbReference>
<evidence type="ECO:0000259" key="5">
    <source>
        <dbReference type="Pfam" id="PF23950"/>
    </source>
</evidence>
<dbReference type="InterPro" id="IPR056623">
    <property type="entry name" value="MLLE_2"/>
</dbReference>
<protein>
    <submittedName>
        <fullName evidence="7">Uncharacterized protein</fullName>
    </submittedName>
</protein>
<keyword evidence="3" id="KW-0812">Transmembrane</keyword>
<evidence type="ECO:0000256" key="2">
    <source>
        <dbReference type="SAM" id="MobiDB-lite"/>
    </source>
</evidence>